<accession>A0ABV4Y7W7</accession>
<evidence type="ECO:0000259" key="6">
    <source>
        <dbReference type="PROSITE" id="PS51755"/>
    </source>
</evidence>
<evidence type="ECO:0000313" key="8">
    <source>
        <dbReference type="Proteomes" id="UP001576776"/>
    </source>
</evidence>
<feature type="DNA-binding region" description="OmpR/PhoB-type" evidence="3">
    <location>
        <begin position="127"/>
        <end position="225"/>
    </location>
</feature>
<feature type="compositionally biased region" description="Polar residues" evidence="4">
    <location>
        <begin position="234"/>
        <end position="264"/>
    </location>
</feature>
<feature type="domain" description="OmpR/PhoB-type" evidence="6">
    <location>
        <begin position="127"/>
        <end position="225"/>
    </location>
</feature>
<dbReference type="PROSITE" id="PS50110">
    <property type="entry name" value="RESPONSE_REGULATORY"/>
    <property type="match status" value="1"/>
</dbReference>
<dbReference type="InterPro" id="IPR036388">
    <property type="entry name" value="WH-like_DNA-bd_sf"/>
</dbReference>
<dbReference type="Gene3D" id="3.40.50.2300">
    <property type="match status" value="1"/>
</dbReference>
<dbReference type="Pfam" id="PF00072">
    <property type="entry name" value="Response_reg"/>
    <property type="match status" value="1"/>
</dbReference>
<dbReference type="InterPro" id="IPR001867">
    <property type="entry name" value="OmpR/PhoB-type_DNA-bd"/>
</dbReference>
<feature type="modified residue" description="4-aspartylphosphate" evidence="2">
    <location>
        <position position="54"/>
    </location>
</feature>
<evidence type="ECO:0000259" key="5">
    <source>
        <dbReference type="PROSITE" id="PS50110"/>
    </source>
</evidence>
<comment type="caution">
    <text evidence="7">The sequence shown here is derived from an EMBL/GenBank/DDBJ whole genome shotgun (WGS) entry which is preliminary data.</text>
</comment>
<evidence type="ECO:0000256" key="3">
    <source>
        <dbReference type="PROSITE-ProRule" id="PRU01091"/>
    </source>
</evidence>
<sequence length="271" mass="30806">MASVSVQIVESNPHLRSLLGWHLQQVGYRVYQAASLYQAREVFQLRQPTLVILDAELSDGDGLEFCRWLLRQHQPYILMLSARNTEADVVAGLKAGADDYLTKPFGMQEFLARVEALIRRNRMNIPPAYLDYGDLKIDLVQRRVRFQEELIDLTPQEFSLLYVLAQAGGLPLSRSELLNRAWPDAIDNPRTIDTHVLSLRKKLETDPRQPSIIQTIRNVGYRFNPEFLNGYNAGLNNSHNNGAQEQQNQRITERGNLSQPTAASQALPITK</sequence>
<organism evidence="7 8">
    <name type="scientific">Floridaenema fluviatile BLCC-F154</name>
    <dbReference type="NCBI Taxonomy" id="3153640"/>
    <lineage>
        <taxon>Bacteria</taxon>
        <taxon>Bacillati</taxon>
        <taxon>Cyanobacteriota</taxon>
        <taxon>Cyanophyceae</taxon>
        <taxon>Oscillatoriophycideae</taxon>
        <taxon>Aerosakkonematales</taxon>
        <taxon>Aerosakkonemataceae</taxon>
        <taxon>Floridanema</taxon>
        <taxon>Floridanema fluviatile</taxon>
    </lineage>
</organism>
<dbReference type="Gene3D" id="1.10.10.10">
    <property type="entry name" value="Winged helix-like DNA-binding domain superfamily/Winged helix DNA-binding domain"/>
    <property type="match status" value="1"/>
</dbReference>
<dbReference type="SUPFAM" id="SSF52172">
    <property type="entry name" value="CheY-like"/>
    <property type="match status" value="1"/>
</dbReference>
<name>A0ABV4Y7W7_9CYAN</name>
<dbReference type="Pfam" id="PF00486">
    <property type="entry name" value="Trans_reg_C"/>
    <property type="match status" value="1"/>
</dbReference>
<dbReference type="InterPro" id="IPR011006">
    <property type="entry name" value="CheY-like_superfamily"/>
</dbReference>
<proteinExistence type="predicted"/>
<evidence type="ECO:0000256" key="1">
    <source>
        <dbReference type="ARBA" id="ARBA00023125"/>
    </source>
</evidence>
<evidence type="ECO:0000256" key="2">
    <source>
        <dbReference type="PROSITE-ProRule" id="PRU00169"/>
    </source>
</evidence>
<dbReference type="CDD" id="cd00383">
    <property type="entry name" value="trans_reg_C"/>
    <property type="match status" value="1"/>
</dbReference>
<keyword evidence="2" id="KW-0597">Phosphoprotein</keyword>
<feature type="region of interest" description="Disordered" evidence="4">
    <location>
        <begin position="234"/>
        <end position="271"/>
    </location>
</feature>
<feature type="domain" description="Response regulatory" evidence="5">
    <location>
        <begin position="5"/>
        <end position="118"/>
    </location>
</feature>
<dbReference type="PROSITE" id="PS51755">
    <property type="entry name" value="OMPR_PHOB"/>
    <property type="match status" value="1"/>
</dbReference>
<keyword evidence="8" id="KW-1185">Reference proteome</keyword>
<dbReference type="PANTHER" id="PTHR48111:SF68">
    <property type="entry name" value="OMPR SUBFAMILY"/>
    <property type="match status" value="1"/>
</dbReference>
<dbReference type="InterPro" id="IPR001789">
    <property type="entry name" value="Sig_transdc_resp-reg_receiver"/>
</dbReference>
<keyword evidence="1 3" id="KW-0238">DNA-binding</keyword>
<dbReference type="RefSeq" id="WP_413256380.1">
    <property type="nucleotide sequence ID" value="NZ_JBHFNS010000026.1"/>
</dbReference>
<reference evidence="7 8" key="1">
    <citation type="submission" date="2024-09" db="EMBL/GenBank/DDBJ databases">
        <title>Floridaenema gen nov. (Aerosakkonemataceae, Aerosakkonematales ord. nov., Cyanobacteria) from benthic tropical and subtropical fresh waters, with the description of four new species.</title>
        <authorList>
            <person name="Moretto J.A."/>
            <person name="Berthold D.E."/>
            <person name="Lefler F.W."/>
            <person name="Huang I.-S."/>
            <person name="Laughinghouse H. IV."/>
        </authorList>
    </citation>
    <scope>NUCLEOTIDE SEQUENCE [LARGE SCALE GENOMIC DNA]</scope>
    <source>
        <strain evidence="7 8">BLCC-F154</strain>
    </source>
</reference>
<dbReference type="Proteomes" id="UP001576776">
    <property type="component" value="Unassembled WGS sequence"/>
</dbReference>
<dbReference type="PANTHER" id="PTHR48111">
    <property type="entry name" value="REGULATOR OF RPOS"/>
    <property type="match status" value="1"/>
</dbReference>
<dbReference type="EMBL" id="JBHFNS010000026">
    <property type="protein sequence ID" value="MFB2934857.1"/>
    <property type="molecule type" value="Genomic_DNA"/>
</dbReference>
<evidence type="ECO:0000256" key="4">
    <source>
        <dbReference type="SAM" id="MobiDB-lite"/>
    </source>
</evidence>
<gene>
    <name evidence="7" type="ORF">ACE1B6_06225</name>
</gene>
<evidence type="ECO:0000313" key="7">
    <source>
        <dbReference type="EMBL" id="MFB2934857.1"/>
    </source>
</evidence>
<dbReference type="Gene3D" id="6.10.250.690">
    <property type="match status" value="1"/>
</dbReference>
<dbReference type="SMART" id="SM00862">
    <property type="entry name" value="Trans_reg_C"/>
    <property type="match status" value="1"/>
</dbReference>
<dbReference type="SMART" id="SM00448">
    <property type="entry name" value="REC"/>
    <property type="match status" value="1"/>
</dbReference>
<protein>
    <submittedName>
        <fullName evidence="7">Response regulator transcription factor</fullName>
    </submittedName>
</protein>
<dbReference type="InterPro" id="IPR039420">
    <property type="entry name" value="WalR-like"/>
</dbReference>